<evidence type="ECO:0000256" key="5">
    <source>
        <dbReference type="ARBA" id="ARBA00022741"/>
    </source>
</evidence>
<dbReference type="Proteomes" id="UP001591681">
    <property type="component" value="Unassembled WGS sequence"/>
</dbReference>
<comment type="caution">
    <text evidence="12">The sequence shown here is derived from an EMBL/GenBank/DDBJ whole genome shotgun (WGS) entry which is preliminary data.</text>
</comment>
<organism evidence="12 13">
    <name type="scientific">Coilia grayii</name>
    <name type="common">Gray's grenadier anchovy</name>
    <dbReference type="NCBI Taxonomy" id="363190"/>
    <lineage>
        <taxon>Eukaryota</taxon>
        <taxon>Metazoa</taxon>
        <taxon>Chordata</taxon>
        <taxon>Craniata</taxon>
        <taxon>Vertebrata</taxon>
        <taxon>Euteleostomi</taxon>
        <taxon>Actinopterygii</taxon>
        <taxon>Neopterygii</taxon>
        <taxon>Teleostei</taxon>
        <taxon>Clupei</taxon>
        <taxon>Clupeiformes</taxon>
        <taxon>Clupeoidei</taxon>
        <taxon>Engraulidae</taxon>
        <taxon>Coilinae</taxon>
        <taxon>Coilia</taxon>
    </lineage>
</organism>
<keyword evidence="5" id="KW-0547">Nucleotide-binding</keyword>
<protein>
    <recommendedName>
        <fullName evidence="9">RNA ligase 1</fullName>
        <ecNumber evidence="3">6.5.1.3</ecNumber>
    </recommendedName>
    <alternativeName>
        <fullName evidence="10">RNA ligase</fullName>
    </alternativeName>
</protein>
<gene>
    <name evidence="12" type="ORF">ACEWY4_011356</name>
</gene>
<dbReference type="EMBL" id="JBHFQA010000009">
    <property type="protein sequence ID" value="KAL2094044.1"/>
    <property type="molecule type" value="Genomic_DNA"/>
</dbReference>
<comment type="function">
    <text evidence="11">Functions as an RNA ligase, in vitro. The ligation reaction entails three nucleotidyl transfer steps. In the first step, the RNA ligase reacts with ATP in the absence of nucleic acid to form a covalent ligase-AMP intermediate and release pyrophosphate. In step 2, the ligase-AMP binds to the nucleic acid and transfers the adenylate to the 5'-PO4 terminus to form an adenylylated intermediate. In step 3, the RNA ligase directs the attack of the 3'-OH on the 5'-phosphoanhydride linkage, resulting in a repaired 3'-5' phosphodiester and release of AMP. Exhibits selectivity for single-stranded RNA substrates and may not have nick-sealing activity on double-stranded DNA-RNA hybrids. May play a role in maintaining RNA integrity under stress conditions, for example in response to reactive oxygen species (ROS).</text>
</comment>
<evidence type="ECO:0000256" key="1">
    <source>
        <dbReference type="ARBA" id="ARBA00001936"/>
    </source>
</evidence>
<dbReference type="PANTHER" id="PTHR31219:SF2">
    <property type="entry name" value="RNA LIGASE 1"/>
    <property type="match status" value="1"/>
</dbReference>
<keyword evidence="4" id="KW-0436">Ligase</keyword>
<proteinExistence type="predicted"/>
<evidence type="ECO:0000256" key="4">
    <source>
        <dbReference type="ARBA" id="ARBA00022598"/>
    </source>
</evidence>
<reference evidence="12 13" key="1">
    <citation type="submission" date="2024-09" db="EMBL/GenBank/DDBJ databases">
        <title>A chromosome-level genome assembly of Gray's grenadier anchovy, Coilia grayii.</title>
        <authorList>
            <person name="Fu Z."/>
        </authorList>
    </citation>
    <scope>NUCLEOTIDE SEQUENCE [LARGE SCALE GENOMIC DNA]</scope>
    <source>
        <strain evidence="12">G4</strain>
        <tissue evidence="12">Muscle</tissue>
    </source>
</reference>
<evidence type="ECO:0000256" key="6">
    <source>
        <dbReference type="ARBA" id="ARBA00022800"/>
    </source>
</evidence>
<comment type="cofactor">
    <cofactor evidence="1">
        <name>Mn(2+)</name>
        <dbReference type="ChEBI" id="CHEBI:29035"/>
    </cofactor>
</comment>
<evidence type="ECO:0000256" key="8">
    <source>
        <dbReference type="ARBA" id="ARBA00034038"/>
    </source>
</evidence>
<dbReference type="GO" id="GO:0005524">
    <property type="term" value="F:ATP binding"/>
    <property type="evidence" value="ECO:0007669"/>
    <property type="project" value="UniProtKB-KW"/>
</dbReference>
<dbReference type="EC" id="6.5.1.3" evidence="3"/>
<evidence type="ECO:0000256" key="3">
    <source>
        <dbReference type="ARBA" id="ARBA00012724"/>
    </source>
</evidence>
<accession>A0ABD1K4K4</accession>
<keyword evidence="6" id="KW-0692">RNA repair</keyword>
<evidence type="ECO:0000313" key="13">
    <source>
        <dbReference type="Proteomes" id="UP001591681"/>
    </source>
</evidence>
<evidence type="ECO:0000256" key="9">
    <source>
        <dbReference type="ARBA" id="ARBA00035168"/>
    </source>
</evidence>
<dbReference type="Pfam" id="PF17720">
    <property type="entry name" value="RLIG1"/>
    <property type="match status" value="1"/>
</dbReference>
<name>A0ABD1K4K4_9TELE</name>
<sequence length="324" mass="36868">MRRLGTVQQKISCVFRTEVQDMPSGKREAQPFHVAATESLNPSALEADIHSAIATEKLDGTCCYVSLYKGQHYLWARLDRKPNKQADKRFKKFQSSQKTSIGFTWNVEEDYKAVPDNWIPAQRVPHSDGSPVPDDHGHILGWVPVEKNNKQYCWHCSVVHYETGLALLLRPLGGDEDMLEITCVPLSELQEQTLELIGTNINGNPYGLGSKKHPVHFLVPHGIIRVKAPPVDYLQLHSWLLESDQGKVEGIVWHCNNGALFKLHRHHVNLKWPHGKPFLNTRPVVIHFDRHREQLDDSCPSIFGAFSKLHGQTFQSVEDILFEN</sequence>
<evidence type="ECO:0000256" key="10">
    <source>
        <dbReference type="ARBA" id="ARBA00035432"/>
    </source>
</evidence>
<evidence type="ECO:0000256" key="11">
    <source>
        <dbReference type="ARBA" id="ARBA00045151"/>
    </source>
</evidence>
<keyword evidence="7" id="KW-0067">ATP-binding</keyword>
<dbReference type="AlphaFoldDB" id="A0ABD1K4K4"/>
<comment type="catalytic activity">
    <reaction evidence="8">
        <text>ATP + (ribonucleotide)n-3'-hydroxyl + 5'-phospho-(ribonucleotide)m = (ribonucleotide)n+m + AMP + diphosphate.</text>
        <dbReference type="EC" id="6.5.1.3"/>
    </reaction>
</comment>
<comment type="cofactor">
    <cofactor evidence="2">
        <name>Mg(2+)</name>
        <dbReference type="ChEBI" id="CHEBI:18420"/>
    </cofactor>
</comment>
<dbReference type="PANTHER" id="PTHR31219">
    <property type="entry name" value="CHROMOSOME 28 C12ORF29 HOMOLOG"/>
    <property type="match status" value="1"/>
</dbReference>
<evidence type="ECO:0000256" key="7">
    <source>
        <dbReference type="ARBA" id="ARBA00022840"/>
    </source>
</evidence>
<dbReference type="GO" id="GO:0042245">
    <property type="term" value="P:RNA repair"/>
    <property type="evidence" value="ECO:0007669"/>
    <property type="project" value="UniProtKB-KW"/>
</dbReference>
<evidence type="ECO:0000313" key="12">
    <source>
        <dbReference type="EMBL" id="KAL2094044.1"/>
    </source>
</evidence>
<dbReference type="InterPro" id="IPR041211">
    <property type="entry name" value="RLIG1"/>
</dbReference>
<keyword evidence="13" id="KW-1185">Reference proteome</keyword>
<evidence type="ECO:0000256" key="2">
    <source>
        <dbReference type="ARBA" id="ARBA00001946"/>
    </source>
</evidence>
<dbReference type="GO" id="GO:0003972">
    <property type="term" value="F:RNA ligase (ATP) activity"/>
    <property type="evidence" value="ECO:0007669"/>
    <property type="project" value="UniProtKB-EC"/>
</dbReference>